<dbReference type="RefSeq" id="WP_073613087.1">
    <property type="nucleotide sequence ID" value="NZ_FRFE01000007.1"/>
</dbReference>
<organism evidence="3 4">
    <name type="scientific">Desulfopila aestuarii DSM 18488</name>
    <dbReference type="NCBI Taxonomy" id="1121416"/>
    <lineage>
        <taxon>Bacteria</taxon>
        <taxon>Pseudomonadati</taxon>
        <taxon>Thermodesulfobacteriota</taxon>
        <taxon>Desulfobulbia</taxon>
        <taxon>Desulfobulbales</taxon>
        <taxon>Desulfocapsaceae</taxon>
        <taxon>Desulfopila</taxon>
    </lineage>
</organism>
<feature type="domain" description="TPM" evidence="2">
    <location>
        <begin position="37"/>
        <end position="160"/>
    </location>
</feature>
<evidence type="ECO:0000256" key="1">
    <source>
        <dbReference type="SAM" id="Phobius"/>
    </source>
</evidence>
<keyword evidence="1" id="KW-0812">Transmembrane</keyword>
<name>A0A1M7Y4D2_9BACT</name>
<protein>
    <recommendedName>
        <fullName evidence="2">TPM domain-containing protein</fullName>
    </recommendedName>
</protein>
<feature type="transmembrane region" description="Helical" evidence="1">
    <location>
        <begin position="185"/>
        <end position="202"/>
    </location>
</feature>
<dbReference type="EMBL" id="FRFE01000007">
    <property type="protein sequence ID" value="SHO47161.1"/>
    <property type="molecule type" value="Genomic_DNA"/>
</dbReference>
<keyword evidence="1" id="KW-1133">Transmembrane helix</keyword>
<evidence type="ECO:0000259" key="2">
    <source>
        <dbReference type="Pfam" id="PF04536"/>
    </source>
</evidence>
<dbReference type="AlphaFoldDB" id="A0A1M7Y4D2"/>
<evidence type="ECO:0000313" key="4">
    <source>
        <dbReference type="Proteomes" id="UP000184603"/>
    </source>
</evidence>
<reference evidence="3 4" key="1">
    <citation type="submission" date="2016-12" db="EMBL/GenBank/DDBJ databases">
        <authorList>
            <person name="Song W.-J."/>
            <person name="Kurnit D.M."/>
        </authorList>
    </citation>
    <scope>NUCLEOTIDE SEQUENCE [LARGE SCALE GENOMIC DNA]</scope>
    <source>
        <strain evidence="3 4">DSM 18488</strain>
    </source>
</reference>
<keyword evidence="1" id="KW-0472">Membrane</keyword>
<dbReference type="Proteomes" id="UP000184603">
    <property type="component" value="Unassembled WGS sequence"/>
</dbReference>
<dbReference type="PANTHER" id="PTHR30373">
    <property type="entry name" value="UPF0603 PROTEIN YGCG"/>
    <property type="match status" value="1"/>
</dbReference>
<dbReference type="InterPro" id="IPR007621">
    <property type="entry name" value="TPM_dom"/>
</dbReference>
<evidence type="ECO:0000313" key="3">
    <source>
        <dbReference type="EMBL" id="SHO47161.1"/>
    </source>
</evidence>
<dbReference type="Gene3D" id="3.10.310.50">
    <property type="match status" value="1"/>
</dbReference>
<accession>A0A1M7Y4D2</accession>
<gene>
    <name evidence="3" type="ORF">SAMN02745220_01763</name>
</gene>
<dbReference type="Pfam" id="PF04536">
    <property type="entry name" value="TPM_phosphatase"/>
    <property type="match status" value="1"/>
</dbReference>
<sequence length="249" mass="26112">MFRTTGFKPYVIFLFLLLLLMPGVLLALEVPPLKARVNDYAGLLASSTVTQLEGSLKAFEADQSTQIVVLTIPSLEGDSLEAFSIRVAEAWKIGQKGLDNGAILLIARNDRKLRIEVGYGLEGTLTDLTSGRIIRNIITPRFKEGNFDQGVIDGVSAMMATVKGEFSAADHKSGNTSGGFTNSAAFVYMIFIGIFILSRMLRRKGFTGSSRRSSRYIGGGGFGGSSGGFGGGFGGGGGGFGGGGASGGW</sequence>
<dbReference type="PANTHER" id="PTHR30373:SF2">
    <property type="entry name" value="UPF0603 PROTEIN YGCG"/>
    <property type="match status" value="1"/>
</dbReference>
<keyword evidence="4" id="KW-1185">Reference proteome</keyword>
<dbReference type="STRING" id="1121416.SAMN02745220_01763"/>
<proteinExistence type="predicted"/>